<comment type="cofactor">
    <cofactor evidence="1">
        <name>Mg(2+)</name>
        <dbReference type="ChEBI" id="CHEBI:18420"/>
    </cofactor>
</comment>
<dbReference type="InterPro" id="IPR036850">
    <property type="entry name" value="NDK-like_dom_sf"/>
</dbReference>
<keyword evidence="6" id="KW-0479">Metal-binding</keyword>
<dbReference type="GO" id="GO:0046872">
    <property type="term" value="F:metal ion binding"/>
    <property type="evidence" value="ECO:0007669"/>
    <property type="project" value="UniProtKB-KW"/>
</dbReference>
<feature type="binding site" evidence="12">
    <location>
        <position position="116"/>
    </location>
    <ligand>
        <name>ATP</name>
        <dbReference type="ChEBI" id="CHEBI:30616"/>
    </ligand>
</feature>
<dbReference type="InterPro" id="IPR001564">
    <property type="entry name" value="Nucleoside_diP_kinase"/>
</dbReference>
<dbReference type="GO" id="GO:0006183">
    <property type="term" value="P:GTP biosynthetic process"/>
    <property type="evidence" value="ECO:0007669"/>
    <property type="project" value="InterPro"/>
</dbReference>
<dbReference type="PRINTS" id="PR01243">
    <property type="entry name" value="NUCDPKINASE"/>
</dbReference>
<evidence type="ECO:0000256" key="8">
    <source>
        <dbReference type="ARBA" id="ARBA00022777"/>
    </source>
</evidence>
<evidence type="ECO:0000313" key="17">
    <source>
        <dbReference type="EMBL" id="SHF06427.1"/>
    </source>
</evidence>
<evidence type="ECO:0000256" key="12">
    <source>
        <dbReference type="PROSITE-ProRule" id="PRU00706"/>
    </source>
</evidence>
<comment type="catalytic activity">
    <reaction evidence="14">
        <text>a 2'-deoxyribonucleoside 5'-diphosphate + ATP = a 2'-deoxyribonucleoside 5'-triphosphate + ADP</text>
        <dbReference type="Rhea" id="RHEA:44640"/>
        <dbReference type="ChEBI" id="CHEBI:30616"/>
        <dbReference type="ChEBI" id="CHEBI:61560"/>
        <dbReference type="ChEBI" id="CHEBI:73316"/>
        <dbReference type="ChEBI" id="CHEBI:456216"/>
        <dbReference type="EC" id="2.7.4.6"/>
    </reaction>
</comment>
<evidence type="ECO:0000256" key="3">
    <source>
        <dbReference type="ARBA" id="ARBA00012966"/>
    </source>
</evidence>
<keyword evidence="7 14" id="KW-0547">Nucleotide-binding</keyword>
<dbReference type="Pfam" id="PF00334">
    <property type="entry name" value="NDK"/>
    <property type="match status" value="1"/>
</dbReference>
<gene>
    <name evidence="16" type="primary">ndkA</name>
    <name evidence="16" type="ORF">CPRO_16870</name>
    <name evidence="17" type="ORF">SAMN02745151_02666</name>
</gene>
<keyword evidence="10" id="KW-0460">Magnesium</keyword>
<evidence type="ECO:0000256" key="5">
    <source>
        <dbReference type="ARBA" id="ARBA00022679"/>
    </source>
</evidence>
<dbReference type="GO" id="GO:0006228">
    <property type="term" value="P:UTP biosynthetic process"/>
    <property type="evidence" value="ECO:0007669"/>
    <property type="project" value="InterPro"/>
</dbReference>
<reference evidence="17" key="3">
    <citation type="submission" date="2016-11" db="EMBL/GenBank/DDBJ databases">
        <authorList>
            <person name="Varghese N."/>
            <person name="Submissions S."/>
        </authorList>
    </citation>
    <scope>NUCLEOTIDE SEQUENCE</scope>
    <source>
        <strain evidence="17">DSM 1682</strain>
    </source>
</reference>
<dbReference type="PROSITE" id="PS51374">
    <property type="entry name" value="NDPK_LIKE"/>
    <property type="match status" value="1"/>
</dbReference>
<evidence type="ECO:0000256" key="10">
    <source>
        <dbReference type="ARBA" id="ARBA00022842"/>
    </source>
</evidence>
<dbReference type="SUPFAM" id="SSF54919">
    <property type="entry name" value="Nucleoside diphosphate kinase, NDK"/>
    <property type="match status" value="1"/>
</dbReference>
<keyword evidence="11" id="KW-0546">Nucleotide metabolism</keyword>
<dbReference type="Proteomes" id="UP000068026">
    <property type="component" value="Chromosome"/>
</dbReference>
<keyword evidence="9 14" id="KW-0067">ATP-binding</keyword>
<sequence>MIMAYERTYIMLKPDVLKRGIMGEIIARIERKGYSIADIKMISLDEKILKEHYCHISGESFFSEIVEYMTSGPVVGLIVEGEKAVKGMRILIGATKFEDAVAGTIRGDFASDTTFNIIHGSDSVENAEIEIKRFFG</sequence>
<feature type="binding site" evidence="12">
    <location>
        <position position="95"/>
    </location>
    <ligand>
        <name>ATP</name>
        <dbReference type="ChEBI" id="CHEBI:30616"/>
    </ligand>
</feature>
<dbReference type="AlphaFoldDB" id="A0A0X1U8K2"/>
<reference evidence="18" key="2">
    <citation type="submission" date="2016-01" db="EMBL/GenBank/DDBJ databases">
        <authorList>
            <person name="Poehlein A."/>
            <person name="Schlien K."/>
            <person name="Gottschalk G."/>
            <person name="Buckel W."/>
            <person name="Daniel R."/>
        </authorList>
    </citation>
    <scope>NUCLEOTIDE SEQUENCE [LARGE SCALE GENOMIC DNA]</scope>
    <source>
        <strain evidence="18">X2</strain>
    </source>
</reference>
<evidence type="ECO:0000256" key="1">
    <source>
        <dbReference type="ARBA" id="ARBA00001946"/>
    </source>
</evidence>
<dbReference type="CDD" id="cd04413">
    <property type="entry name" value="NDPk_I"/>
    <property type="match status" value="1"/>
</dbReference>
<reference evidence="19" key="4">
    <citation type="submission" date="2016-11" db="EMBL/GenBank/DDBJ databases">
        <authorList>
            <person name="Jaros S."/>
            <person name="Januszkiewicz K."/>
            <person name="Wedrychowicz H."/>
        </authorList>
    </citation>
    <scope>NUCLEOTIDE SEQUENCE [LARGE SCALE GENOMIC DNA]</scope>
    <source>
        <strain evidence="19">DSM 1682</strain>
    </source>
</reference>
<keyword evidence="8 14" id="KW-0418">Kinase</keyword>
<evidence type="ECO:0000256" key="14">
    <source>
        <dbReference type="RuleBase" id="RU004013"/>
    </source>
</evidence>
<evidence type="ECO:0000256" key="9">
    <source>
        <dbReference type="ARBA" id="ARBA00022840"/>
    </source>
</evidence>
<accession>A0A0X1U8K2</accession>
<dbReference type="NCBIfam" id="NF001908">
    <property type="entry name" value="PRK00668.1"/>
    <property type="match status" value="1"/>
</dbReference>
<dbReference type="PANTHER" id="PTHR11349">
    <property type="entry name" value="NUCLEOSIDE DIPHOSPHATE KINASE"/>
    <property type="match status" value="1"/>
</dbReference>
<dbReference type="GO" id="GO:0005524">
    <property type="term" value="F:ATP binding"/>
    <property type="evidence" value="ECO:0007669"/>
    <property type="project" value="UniProtKB-KW"/>
</dbReference>
<keyword evidence="18" id="KW-1185">Reference proteome</keyword>
<evidence type="ECO:0000313" key="18">
    <source>
        <dbReference type="Proteomes" id="UP000068026"/>
    </source>
</evidence>
<feature type="binding site" evidence="12">
    <location>
        <position position="89"/>
    </location>
    <ligand>
        <name>ATP</name>
        <dbReference type="ChEBI" id="CHEBI:30616"/>
    </ligand>
</feature>
<dbReference type="InterPro" id="IPR023005">
    <property type="entry name" value="Nucleoside_diP_kinase_AS"/>
</dbReference>
<proteinExistence type="inferred from homology"/>
<dbReference type="GO" id="GO:0006241">
    <property type="term" value="P:CTP biosynthetic process"/>
    <property type="evidence" value="ECO:0007669"/>
    <property type="project" value="InterPro"/>
</dbReference>
<feature type="binding site" evidence="12">
    <location>
        <position position="61"/>
    </location>
    <ligand>
        <name>ATP</name>
        <dbReference type="ChEBI" id="CHEBI:30616"/>
    </ligand>
</feature>
<evidence type="ECO:0000256" key="4">
    <source>
        <dbReference type="ARBA" id="ARBA00017632"/>
    </source>
</evidence>
<evidence type="ECO:0000256" key="6">
    <source>
        <dbReference type="ARBA" id="ARBA00022723"/>
    </source>
</evidence>
<evidence type="ECO:0000256" key="7">
    <source>
        <dbReference type="ARBA" id="ARBA00022741"/>
    </source>
</evidence>
<evidence type="ECO:0000256" key="11">
    <source>
        <dbReference type="ARBA" id="ARBA00023080"/>
    </source>
</evidence>
<dbReference type="Gene3D" id="3.30.70.141">
    <property type="entry name" value="Nucleoside diphosphate kinase-like domain"/>
    <property type="match status" value="1"/>
</dbReference>
<evidence type="ECO:0000256" key="13">
    <source>
        <dbReference type="RuleBase" id="RU004011"/>
    </source>
</evidence>
<dbReference type="KEGG" id="cpro:CPRO_16870"/>
<name>A0A0X1U8K2_ANAPI</name>
<feature type="active site" description="Pros-phosphohistidine intermediate" evidence="12">
    <location>
        <position position="119"/>
    </location>
</feature>
<dbReference type="EMBL" id="FQUA01000015">
    <property type="protein sequence ID" value="SHF06427.1"/>
    <property type="molecule type" value="Genomic_DNA"/>
</dbReference>
<dbReference type="InterPro" id="IPR034907">
    <property type="entry name" value="NDK-like_dom"/>
</dbReference>
<dbReference type="PROSITE" id="PS00469">
    <property type="entry name" value="NDPK"/>
    <property type="match status" value="1"/>
</dbReference>
<feature type="domain" description="Nucleoside diphosphate kinase-like" evidence="15">
    <location>
        <begin position="5"/>
        <end position="136"/>
    </location>
</feature>
<dbReference type="Proteomes" id="UP000184204">
    <property type="component" value="Unassembled WGS sequence"/>
</dbReference>
<organism evidence="17 19">
    <name type="scientific">Anaerotignum propionicum DSM 1682</name>
    <dbReference type="NCBI Taxonomy" id="991789"/>
    <lineage>
        <taxon>Bacteria</taxon>
        <taxon>Bacillati</taxon>
        <taxon>Bacillota</taxon>
        <taxon>Clostridia</taxon>
        <taxon>Lachnospirales</taxon>
        <taxon>Anaerotignaceae</taxon>
        <taxon>Anaerotignum</taxon>
    </lineage>
</organism>
<dbReference type="EC" id="2.7.4.6" evidence="3 14"/>
<evidence type="ECO:0000256" key="2">
    <source>
        <dbReference type="ARBA" id="ARBA00008142"/>
    </source>
</evidence>
<evidence type="ECO:0000259" key="15">
    <source>
        <dbReference type="SMART" id="SM00562"/>
    </source>
</evidence>
<protein>
    <recommendedName>
        <fullName evidence="4 14">Nucleoside diphosphate kinase</fullName>
        <ecNumber evidence="3 14">2.7.4.6</ecNumber>
    </recommendedName>
</protein>
<comment type="similarity">
    <text evidence="2 12 13">Belongs to the NDK family.</text>
</comment>
<evidence type="ECO:0000313" key="16">
    <source>
        <dbReference type="EMBL" id="AMJ41277.1"/>
    </source>
</evidence>
<keyword evidence="5 14" id="KW-0808">Transferase</keyword>
<dbReference type="EMBL" id="CP014223">
    <property type="protein sequence ID" value="AMJ41277.1"/>
    <property type="molecule type" value="Genomic_DNA"/>
</dbReference>
<dbReference type="FunFam" id="3.30.70.141:FF:000003">
    <property type="entry name" value="Nucleoside diphosphate kinase"/>
    <property type="match status" value="1"/>
</dbReference>
<feature type="binding site" evidence="12">
    <location>
        <position position="13"/>
    </location>
    <ligand>
        <name>ATP</name>
        <dbReference type="ChEBI" id="CHEBI:30616"/>
    </ligand>
</feature>
<dbReference type="SMART" id="SM00562">
    <property type="entry name" value="NDK"/>
    <property type="match status" value="1"/>
</dbReference>
<dbReference type="GO" id="GO:0004550">
    <property type="term" value="F:nucleoside diphosphate kinase activity"/>
    <property type="evidence" value="ECO:0007669"/>
    <property type="project" value="UniProtKB-EC"/>
</dbReference>
<feature type="binding site" evidence="12">
    <location>
        <position position="106"/>
    </location>
    <ligand>
        <name>ATP</name>
        <dbReference type="ChEBI" id="CHEBI:30616"/>
    </ligand>
</feature>
<evidence type="ECO:0000313" key="19">
    <source>
        <dbReference type="Proteomes" id="UP000184204"/>
    </source>
</evidence>
<reference evidence="16 18" key="1">
    <citation type="journal article" date="2016" name="Genome Announc.">
        <title>Complete Genome Sequence of the Amino Acid-Fermenting Clostridium propionicum X2 (DSM 1682).</title>
        <authorList>
            <person name="Poehlein A."/>
            <person name="Schlien K."/>
            <person name="Chowdhury N.P."/>
            <person name="Gottschalk G."/>
            <person name="Buckel W."/>
            <person name="Daniel R."/>
        </authorList>
    </citation>
    <scope>NUCLEOTIDE SEQUENCE [LARGE SCALE GENOMIC DNA]</scope>
    <source>
        <strain evidence="16 18">X2</strain>
    </source>
</reference>